<name>A0A0J7XNC6_9SPHN</name>
<protein>
    <submittedName>
        <fullName evidence="1">Calcium binding protein</fullName>
    </submittedName>
</protein>
<dbReference type="AlphaFoldDB" id="A0A0J7XNC6"/>
<dbReference type="InterPro" id="IPR017853">
    <property type="entry name" value="GH"/>
</dbReference>
<dbReference type="Proteomes" id="UP000052268">
    <property type="component" value="Unassembled WGS sequence"/>
</dbReference>
<dbReference type="PATRIC" id="fig|1114963.3.peg.3308"/>
<reference evidence="1 2" key="1">
    <citation type="journal article" date="2015" name="G3 (Bethesda)">
        <title>Insights into Ongoing Evolution of the Hexachlorocyclohexane Catabolic Pathway from Comparative Genomics of Ten Sphingomonadaceae Strains.</title>
        <authorList>
            <person name="Pearce S.L."/>
            <person name="Oakeshott J.G."/>
            <person name="Pandey G."/>
        </authorList>
    </citation>
    <scope>NUCLEOTIDE SEQUENCE [LARGE SCALE GENOMIC DNA]</scope>
    <source>
        <strain evidence="1 2">LL02</strain>
    </source>
</reference>
<dbReference type="OrthoDB" id="6949258at2"/>
<evidence type="ECO:0000313" key="2">
    <source>
        <dbReference type="Proteomes" id="UP000052268"/>
    </source>
</evidence>
<evidence type="ECO:0000313" key="1">
    <source>
        <dbReference type="EMBL" id="KMS53456.1"/>
    </source>
</evidence>
<dbReference type="Gene3D" id="3.20.20.80">
    <property type="entry name" value="Glycosidases"/>
    <property type="match status" value="1"/>
</dbReference>
<proteinExistence type="predicted"/>
<gene>
    <name evidence="1" type="ORF">V474_22335</name>
</gene>
<accession>A0A0J7XNC6</accession>
<organism evidence="1 2">
    <name type="scientific">Novosphingobium barchaimii LL02</name>
    <dbReference type="NCBI Taxonomy" id="1114963"/>
    <lineage>
        <taxon>Bacteria</taxon>
        <taxon>Pseudomonadati</taxon>
        <taxon>Pseudomonadota</taxon>
        <taxon>Alphaproteobacteria</taxon>
        <taxon>Sphingomonadales</taxon>
        <taxon>Sphingomonadaceae</taxon>
        <taxon>Novosphingobium</taxon>
    </lineage>
</organism>
<dbReference type="SUPFAM" id="SSF51445">
    <property type="entry name" value="(Trans)glycosidases"/>
    <property type="match status" value="1"/>
</dbReference>
<sequence>MIDQPPFSRRQILGAMAVTPFISNPLMAATSKIDRIMVQGRPQDTGSVYKLANIMTALDKLGGVRKMRCREPFAGTPGWATYVGLARAGVKFCFTLSGRDIAKTIADMKAFLAVVPGSIWAIEGPNEPDLNPMTYHGVTDPRLGFRTGNAPALMAFLKDFTAAQGVDPVLRSIPFIASNDFMQPQQAPFSDYGNTHIYPTPESKIQDRLASFKTRIAQGKHSQGVITEWGRTTGGTSKNVTSPPVTLAKQAELLSTDIAAALSKTFVHTISIYELFSWSGTSEMNNFGLFNADLSARPAVAAIKAVIT</sequence>
<comment type="caution">
    <text evidence="1">The sequence shown here is derived from an EMBL/GenBank/DDBJ whole genome shotgun (WGS) entry which is preliminary data.</text>
</comment>
<keyword evidence="2" id="KW-1185">Reference proteome</keyword>
<dbReference type="EMBL" id="JACU01000007">
    <property type="protein sequence ID" value="KMS53456.1"/>
    <property type="molecule type" value="Genomic_DNA"/>
</dbReference>